<reference evidence="2" key="1">
    <citation type="submission" date="2018-11" db="EMBL/GenBank/DDBJ databases">
        <authorList>
            <consortium name="Genoscope - CEA"/>
            <person name="William W."/>
        </authorList>
    </citation>
    <scope>NUCLEOTIDE SEQUENCE</scope>
</reference>
<dbReference type="Gramene" id="A01p22800.2_BraZ1">
    <property type="protein sequence ID" value="A01p22800.2_BraZ1.CDS.1"/>
    <property type="gene ID" value="A01g22800.2_BraZ1"/>
</dbReference>
<accession>A0A3P5Z719</accession>
<evidence type="ECO:0000313" key="2">
    <source>
        <dbReference type="EMBL" id="VDC75652.1"/>
    </source>
</evidence>
<organism evidence="2">
    <name type="scientific">Brassica campestris</name>
    <name type="common">Field mustard</name>
    <dbReference type="NCBI Taxonomy" id="3711"/>
    <lineage>
        <taxon>Eukaryota</taxon>
        <taxon>Viridiplantae</taxon>
        <taxon>Streptophyta</taxon>
        <taxon>Embryophyta</taxon>
        <taxon>Tracheophyta</taxon>
        <taxon>Spermatophyta</taxon>
        <taxon>Magnoliopsida</taxon>
        <taxon>eudicotyledons</taxon>
        <taxon>Gunneridae</taxon>
        <taxon>Pentapetalae</taxon>
        <taxon>rosids</taxon>
        <taxon>malvids</taxon>
        <taxon>Brassicales</taxon>
        <taxon>Brassicaceae</taxon>
        <taxon>Brassiceae</taxon>
        <taxon>Brassica</taxon>
    </lineage>
</organism>
<dbReference type="AlphaFoldDB" id="A0A3P5Z719"/>
<dbReference type="EMBL" id="LR031571">
    <property type="protein sequence ID" value="VDC75652.1"/>
    <property type="molecule type" value="Genomic_DNA"/>
</dbReference>
<dbReference type="EMBL" id="LS974617">
    <property type="protein sequence ID" value="CAG7888204.1"/>
    <property type="molecule type" value="Genomic_DNA"/>
</dbReference>
<gene>
    <name evidence="2" type="ORF">BRAA01T02154Z</name>
    <name evidence="1" type="ORF">BRAPAZ1V2_A01P22800.2</name>
</gene>
<name>A0A3P5Z719_BRACM</name>
<evidence type="ECO:0000313" key="1">
    <source>
        <dbReference type="EMBL" id="CAG7888204.1"/>
    </source>
</evidence>
<proteinExistence type="predicted"/>
<sequence length="45" mass="5248">MVFGSLHRSSVDADRFGKIALDKHNSWVQKIKEEENMPCTQSWKL</sequence>
<dbReference type="Proteomes" id="UP000694005">
    <property type="component" value="Chromosome A01"/>
</dbReference>
<protein>
    <submittedName>
        <fullName evidence="1">Uncharacterized protein</fullName>
    </submittedName>
</protein>